<dbReference type="PRINTS" id="PR00111">
    <property type="entry name" value="ABHYDROLASE"/>
</dbReference>
<dbReference type="GO" id="GO:0016020">
    <property type="term" value="C:membrane"/>
    <property type="evidence" value="ECO:0007669"/>
    <property type="project" value="TreeGrafter"/>
</dbReference>
<evidence type="ECO:0000313" key="2">
    <source>
        <dbReference type="EMBL" id="KLU27330.1"/>
    </source>
</evidence>
<dbReference type="EMBL" id="AEJF01000041">
    <property type="protein sequence ID" value="KLU27330.1"/>
    <property type="molecule type" value="Genomic_DNA"/>
</dbReference>
<dbReference type="AlphaFoldDB" id="A0A0J1D3Q2"/>
<dbReference type="Proteomes" id="UP000035963">
    <property type="component" value="Unassembled WGS sequence"/>
</dbReference>
<dbReference type="InterPro" id="IPR029058">
    <property type="entry name" value="AB_hydrolase_fold"/>
</dbReference>
<feature type="domain" description="AB hydrolase-1" evidence="1">
    <location>
        <begin position="40"/>
        <end position="266"/>
    </location>
</feature>
<dbReference type="PANTHER" id="PTHR43798:SF5">
    <property type="entry name" value="MONOACYLGLYCEROL LIPASE ABHD6"/>
    <property type="match status" value="1"/>
</dbReference>
<name>A0A0J1D3Q2_9BURK</name>
<accession>A0A0J1D3Q2</accession>
<dbReference type="SUPFAM" id="SSF53474">
    <property type="entry name" value="alpha/beta-Hydrolases"/>
    <property type="match status" value="1"/>
</dbReference>
<gene>
    <name evidence="2" type="ORF">EOS_04830</name>
</gene>
<dbReference type="PANTHER" id="PTHR43798">
    <property type="entry name" value="MONOACYLGLYCEROL LIPASE"/>
    <property type="match status" value="1"/>
</dbReference>
<organism evidence="2 3">
    <name type="scientific">Caballeronia mineralivorans PML1(12)</name>
    <dbReference type="NCBI Taxonomy" id="908627"/>
    <lineage>
        <taxon>Bacteria</taxon>
        <taxon>Pseudomonadati</taxon>
        <taxon>Pseudomonadota</taxon>
        <taxon>Betaproteobacteria</taxon>
        <taxon>Burkholderiales</taxon>
        <taxon>Burkholderiaceae</taxon>
        <taxon>Caballeronia</taxon>
    </lineage>
</organism>
<keyword evidence="3" id="KW-1185">Reference proteome</keyword>
<reference evidence="2 3" key="1">
    <citation type="journal article" date="2015" name="Genome Announc.">
        <title>Draft Genome Sequence of Burkholderia sp. Strain PML1(12), an Ectomycorrhizosphere-Inhabiting Bacterium with Effective Mineral-Weathering Ability.</title>
        <authorList>
            <person name="Uroz S."/>
            <person name="Oger P."/>
        </authorList>
    </citation>
    <scope>NUCLEOTIDE SEQUENCE [LARGE SCALE GENOMIC DNA]</scope>
    <source>
        <strain evidence="3">PML1(12)</strain>
    </source>
</reference>
<keyword evidence="2" id="KW-0378">Hydrolase</keyword>
<dbReference type="Gene3D" id="3.40.50.1820">
    <property type="entry name" value="alpha/beta hydrolase"/>
    <property type="match status" value="1"/>
</dbReference>
<proteinExistence type="predicted"/>
<comment type="caution">
    <text evidence="2">The sequence shown here is derived from an EMBL/GenBank/DDBJ whole genome shotgun (WGS) entry which is preliminary data.</text>
</comment>
<sequence length="287" mass="31442">MTGHTHQTAPTRFVDANGIRFAYRRFGTAGGVPLVFNIHFTGTMDHWDPAVTDGLAQDREVILFNNAGISGTSGEVPQSIEEMAANAAAFIKALGLTQVDVLGFSMGGLIAQQLALAEPQLVRRLILVGTGPRSGEGMQSLTPEAQDIFGAAYEEPDHLWLRVHFSPSEASQTAGRKFLQRFRLRTEDRDPEANDKVAPAQLAALAKWGAPRESPFDYLKALAQPTLVINGDNDVIIYSINSWILQQNIPNAQLIIYPDANHGSLYQYPERFVTHVAQFLSESGERA</sequence>
<dbReference type="InterPro" id="IPR000073">
    <property type="entry name" value="AB_hydrolase_1"/>
</dbReference>
<dbReference type="InterPro" id="IPR050266">
    <property type="entry name" value="AB_hydrolase_sf"/>
</dbReference>
<dbReference type="OrthoDB" id="8957634at2"/>
<dbReference type="RefSeq" id="WP_047845459.1">
    <property type="nucleotide sequence ID" value="NZ_AEJF01000041.1"/>
</dbReference>
<dbReference type="GO" id="GO:0047372">
    <property type="term" value="F:monoacylglycerol lipase activity"/>
    <property type="evidence" value="ECO:0007669"/>
    <property type="project" value="TreeGrafter"/>
</dbReference>
<dbReference type="PATRIC" id="fig|908627.4.peg.1068"/>
<dbReference type="GO" id="GO:0046464">
    <property type="term" value="P:acylglycerol catabolic process"/>
    <property type="evidence" value="ECO:0007669"/>
    <property type="project" value="TreeGrafter"/>
</dbReference>
<evidence type="ECO:0000259" key="1">
    <source>
        <dbReference type="Pfam" id="PF00561"/>
    </source>
</evidence>
<protein>
    <submittedName>
        <fullName evidence="2">Alpha/beta hydrolase</fullName>
    </submittedName>
</protein>
<evidence type="ECO:0000313" key="3">
    <source>
        <dbReference type="Proteomes" id="UP000035963"/>
    </source>
</evidence>
<dbReference type="Pfam" id="PF00561">
    <property type="entry name" value="Abhydrolase_1"/>
    <property type="match status" value="1"/>
</dbReference>